<protein>
    <submittedName>
        <fullName evidence="2">WD40 repeat domain-containing protein</fullName>
    </submittedName>
</protein>
<feature type="chain" id="PRO_5030106813" evidence="1">
    <location>
        <begin position="20"/>
        <end position="488"/>
    </location>
</feature>
<dbReference type="InterPro" id="IPR011044">
    <property type="entry name" value="Quino_amine_DH_bsu"/>
</dbReference>
<name>A0A4Y6Q0N1_PERCE</name>
<dbReference type="RefSeq" id="WP_141200009.1">
    <property type="nucleotide sequence ID" value="NZ_CP041186.1"/>
</dbReference>
<dbReference type="PROSITE" id="PS51257">
    <property type="entry name" value="PROKAR_LIPOPROTEIN"/>
    <property type="match status" value="1"/>
</dbReference>
<dbReference type="EMBL" id="CP041186">
    <property type="protein sequence ID" value="QDG53555.1"/>
    <property type="molecule type" value="Genomic_DNA"/>
</dbReference>
<evidence type="ECO:0000256" key="1">
    <source>
        <dbReference type="SAM" id="SignalP"/>
    </source>
</evidence>
<dbReference type="AlphaFoldDB" id="A0A4Y6Q0N1"/>
<organism evidence="2 3">
    <name type="scientific">Persicimonas caeni</name>
    <dbReference type="NCBI Taxonomy" id="2292766"/>
    <lineage>
        <taxon>Bacteria</taxon>
        <taxon>Deltaproteobacteria</taxon>
        <taxon>Bradymonadales</taxon>
        <taxon>Bradymonadaceae</taxon>
        <taxon>Persicimonas</taxon>
    </lineage>
</organism>
<dbReference type="Gene3D" id="2.130.10.10">
    <property type="entry name" value="YVTN repeat-like/Quinoprotein amine dehydrogenase"/>
    <property type="match status" value="1"/>
</dbReference>
<accession>A0A4Y6Q0N1</accession>
<feature type="signal peptide" evidence="1">
    <location>
        <begin position="1"/>
        <end position="19"/>
    </location>
</feature>
<accession>A0A5B8YER7</accession>
<reference evidence="2 3" key="1">
    <citation type="submission" date="2019-06" db="EMBL/GenBank/DDBJ databases">
        <title>Persicimonas caeni gen. nov., sp. nov., a predatory bacterium isolated from solar saltern.</title>
        <authorList>
            <person name="Wang S."/>
        </authorList>
    </citation>
    <scope>NUCLEOTIDE SEQUENCE [LARGE SCALE GENOMIC DNA]</scope>
    <source>
        <strain evidence="2 3">YN101</strain>
    </source>
</reference>
<evidence type="ECO:0000313" key="2">
    <source>
        <dbReference type="EMBL" id="QDG53555.1"/>
    </source>
</evidence>
<dbReference type="Proteomes" id="UP000315995">
    <property type="component" value="Chromosome"/>
</dbReference>
<dbReference type="OrthoDB" id="9765809at2"/>
<keyword evidence="1" id="KW-0732">Signal</keyword>
<dbReference type="InterPro" id="IPR015943">
    <property type="entry name" value="WD40/YVTN_repeat-like_dom_sf"/>
</dbReference>
<proteinExistence type="predicted"/>
<dbReference type="SUPFAM" id="SSF50969">
    <property type="entry name" value="YVTN repeat-like/Quinoprotein amine dehydrogenase"/>
    <property type="match status" value="1"/>
</dbReference>
<evidence type="ECO:0000313" key="3">
    <source>
        <dbReference type="Proteomes" id="UP000315995"/>
    </source>
</evidence>
<keyword evidence="3" id="KW-1185">Reference proteome</keyword>
<gene>
    <name evidence="2" type="ORF">FIV42_23265</name>
</gene>
<sequence length="488" mass="52245">MKQLLAASLIGCVALAGCADVDEGPAESGWSVGGETTVGMSADCAETVEPSWFTEQPSMWYQPSFFGFSPNSGLLLRADSVMASAVAYRAADGEEFYAGVGPYSHAVDAHWRLEARGQAYTNDIDVVDRATDEVLATVELGDTSSWVPAASFGPQGELFTVFSCVETGLRVSVWSIADDASVLDVELDTGERCNGYYSPNPEIAYTPDAGALVLTLPSTGELVHVDLREERVTSVLAHEPAEGDHNMLPVEGILDLAVHPTGEFAATSGVDGKVRFWTLPGLEPVGEPLTAGVAAVNLNTYAPPHRVSPLEWTPDGRLLAMMSPSGDMVLRERTGETVSTLVSPEFEGWIPEGTTDGIVNPPMAIAFDENGRIGVGSYLSAGIWTCGEEVIDHREGGLDAQIELEGPEELRAGRRGVFHARVEGADAPMVMRLVVDGEQQLWPQRGGSFNWHAYEPGTYHVVLEVDDGTASATREMTVEVTPDTTLER</sequence>